<dbReference type="InterPro" id="IPR017907">
    <property type="entry name" value="Znf_RING_CS"/>
</dbReference>
<dbReference type="PANTHER" id="PTHR22663">
    <property type="entry name" value="RING FINGER PROTEIN NARYA-RELATED"/>
    <property type="match status" value="1"/>
</dbReference>
<dbReference type="GO" id="GO:0007129">
    <property type="term" value="P:homologous chromosome pairing at meiosis"/>
    <property type="evidence" value="ECO:0007669"/>
    <property type="project" value="TreeGrafter"/>
</dbReference>
<reference evidence="9" key="2">
    <citation type="submission" date="2016-04" db="UniProtKB">
        <authorList>
            <consortium name="WormBaseParasite"/>
        </authorList>
    </citation>
    <scope>IDENTIFICATION</scope>
</reference>
<dbReference type="GO" id="GO:0016925">
    <property type="term" value="P:protein sumoylation"/>
    <property type="evidence" value="ECO:0007669"/>
    <property type="project" value="TreeGrafter"/>
</dbReference>
<keyword evidence="2 5" id="KW-0863">Zinc-finger</keyword>
<name>A0A158P7H7_ANGCA</name>
<evidence type="ECO:0000313" key="9">
    <source>
        <dbReference type="WBParaSite" id="ACAC_0000251301-mRNA-1"/>
    </source>
</evidence>
<dbReference type="Proteomes" id="UP000035642">
    <property type="component" value="Unassembled WGS sequence"/>
</dbReference>
<evidence type="ECO:0000256" key="4">
    <source>
        <dbReference type="ARBA" id="ARBA00023254"/>
    </source>
</evidence>
<evidence type="ECO:0000256" key="3">
    <source>
        <dbReference type="ARBA" id="ARBA00022833"/>
    </source>
</evidence>
<keyword evidence="4" id="KW-0469">Meiosis</keyword>
<feature type="coiled-coil region" evidence="6">
    <location>
        <begin position="157"/>
        <end position="191"/>
    </location>
</feature>
<dbReference type="InterPro" id="IPR001841">
    <property type="entry name" value="Znf_RING"/>
</dbReference>
<accession>A0A158P7H7</accession>
<protein>
    <submittedName>
        <fullName evidence="9">RING-type domain-containing protein</fullName>
    </submittedName>
</protein>
<dbReference type="GO" id="GO:0007131">
    <property type="term" value="P:reciprocal meiotic recombination"/>
    <property type="evidence" value="ECO:0007669"/>
    <property type="project" value="InterPro"/>
</dbReference>
<feature type="domain" description="RING-type" evidence="7">
    <location>
        <begin position="24"/>
        <end position="67"/>
    </location>
</feature>
<evidence type="ECO:0000256" key="2">
    <source>
        <dbReference type="ARBA" id="ARBA00022771"/>
    </source>
</evidence>
<dbReference type="GO" id="GO:0019789">
    <property type="term" value="F:SUMO transferase activity"/>
    <property type="evidence" value="ECO:0007669"/>
    <property type="project" value="InterPro"/>
</dbReference>
<reference evidence="8" key="1">
    <citation type="submission" date="2012-09" db="EMBL/GenBank/DDBJ databases">
        <authorList>
            <person name="Martin A.A."/>
        </authorList>
    </citation>
    <scope>NUCLEOTIDE SEQUENCE</scope>
</reference>
<dbReference type="PANTHER" id="PTHR22663:SF17">
    <property type="entry name" value="RING FINGER PROTEIN NARYA-RELATED"/>
    <property type="match status" value="1"/>
</dbReference>
<dbReference type="Pfam" id="PF14634">
    <property type="entry name" value="zf-RING_5"/>
    <property type="match status" value="1"/>
</dbReference>
<evidence type="ECO:0000313" key="8">
    <source>
        <dbReference type="Proteomes" id="UP000035642"/>
    </source>
</evidence>
<evidence type="ECO:0000256" key="1">
    <source>
        <dbReference type="ARBA" id="ARBA00022723"/>
    </source>
</evidence>
<sequence length="312" mass="35382">LSSWLIESRRFQAPGSMANDWIHCNACYRQPAQGIVFFFSSCGHIICHKCASTADIAKLDCSCPVCRRKCAFVEINRSLRPELQVFFRNPKELATQYMKSLSQVLEFQGSNRSRFIKHIAAKEKKATKFAHLARDEIKRRIELERHVVACYKAVEEHARLKCELDMERMRCRDLEAKLTENEKKIEELRKGFCTMQPPVACSDSGIDAEMETDSGLSFLNVATSTPIRSYSPNNRFTSTGHRNRNHISEMFLASSDDVPSPITFSSDQPMTTPAMLGIKHSTYRGSNSSSRSHGSNKKYDFQAASVAMRKGF</sequence>
<dbReference type="InterPro" id="IPR042123">
    <property type="entry name" value="Zip3/RNF212-like"/>
</dbReference>
<dbReference type="SUPFAM" id="SSF57850">
    <property type="entry name" value="RING/U-box"/>
    <property type="match status" value="1"/>
</dbReference>
<keyword evidence="1" id="KW-0479">Metal-binding</keyword>
<dbReference type="Gene3D" id="3.30.40.10">
    <property type="entry name" value="Zinc/RING finger domain, C3HC4 (zinc finger)"/>
    <property type="match status" value="1"/>
</dbReference>
<dbReference type="AlphaFoldDB" id="A0A158P7H7"/>
<evidence type="ECO:0000256" key="6">
    <source>
        <dbReference type="SAM" id="Coils"/>
    </source>
</evidence>
<dbReference type="PROSITE" id="PS50089">
    <property type="entry name" value="ZF_RING_2"/>
    <property type="match status" value="1"/>
</dbReference>
<organism evidence="8 9">
    <name type="scientific">Angiostrongylus cantonensis</name>
    <name type="common">Rat lungworm</name>
    <dbReference type="NCBI Taxonomy" id="6313"/>
    <lineage>
        <taxon>Eukaryota</taxon>
        <taxon>Metazoa</taxon>
        <taxon>Ecdysozoa</taxon>
        <taxon>Nematoda</taxon>
        <taxon>Chromadorea</taxon>
        <taxon>Rhabditida</taxon>
        <taxon>Rhabditina</taxon>
        <taxon>Rhabditomorpha</taxon>
        <taxon>Strongyloidea</taxon>
        <taxon>Metastrongylidae</taxon>
        <taxon>Angiostrongylus</taxon>
    </lineage>
</organism>
<keyword evidence="8" id="KW-1185">Reference proteome</keyword>
<dbReference type="WBParaSite" id="ACAC_0000251301-mRNA-1">
    <property type="protein sequence ID" value="ACAC_0000251301-mRNA-1"/>
    <property type="gene ID" value="ACAC_0000251301"/>
</dbReference>
<dbReference type="GO" id="GO:0008270">
    <property type="term" value="F:zinc ion binding"/>
    <property type="evidence" value="ECO:0007669"/>
    <property type="project" value="UniProtKB-KW"/>
</dbReference>
<keyword evidence="6" id="KW-0175">Coiled coil</keyword>
<dbReference type="GO" id="GO:0000795">
    <property type="term" value="C:synaptonemal complex"/>
    <property type="evidence" value="ECO:0007669"/>
    <property type="project" value="InterPro"/>
</dbReference>
<dbReference type="InterPro" id="IPR013083">
    <property type="entry name" value="Znf_RING/FYVE/PHD"/>
</dbReference>
<keyword evidence="3" id="KW-0862">Zinc</keyword>
<proteinExistence type="predicted"/>
<evidence type="ECO:0000256" key="5">
    <source>
        <dbReference type="PROSITE-ProRule" id="PRU00175"/>
    </source>
</evidence>
<evidence type="ECO:0000259" key="7">
    <source>
        <dbReference type="PROSITE" id="PS50089"/>
    </source>
</evidence>
<dbReference type="STRING" id="6313.A0A158P7H7"/>
<dbReference type="PROSITE" id="PS00518">
    <property type="entry name" value="ZF_RING_1"/>
    <property type="match status" value="1"/>
</dbReference>